<dbReference type="Proteomes" id="UP001295423">
    <property type="component" value="Unassembled WGS sequence"/>
</dbReference>
<name>A0AAD2FLY4_9STRA</name>
<comment type="caution">
    <text evidence="2">The sequence shown here is derived from an EMBL/GenBank/DDBJ whole genome shotgun (WGS) entry which is preliminary data.</text>
</comment>
<evidence type="ECO:0000313" key="2">
    <source>
        <dbReference type="EMBL" id="CAJ1943553.1"/>
    </source>
</evidence>
<feature type="chain" id="PRO_5042123217" description="PSI-J" evidence="1">
    <location>
        <begin position="19"/>
        <end position="119"/>
    </location>
</feature>
<keyword evidence="1" id="KW-0732">Signal</keyword>
<evidence type="ECO:0008006" key="4">
    <source>
        <dbReference type="Google" id="ProtNLM"/>
    </source>
</evidence>
<accession>A0AAD2FLY4</accession>
<reference evidence="2" key="1">
    <citation type="submission" date="2023-08" db="EMBL/GenBank/DDBJ databases">
        <authorList>
            <person name="Audoor S."/>
            <person name="Bilcke G."/>
        </authorList>
    </citation>
    <scope>NUCLEOTIDE SEQUENCE</scope>
</reference>
<dbReference type="EMBL" id="CAKOGP040001113">
    <property type="protein sequence ID" value="CAJ1943553.1"/>
    <property type="molecule type" value="Genomic_DNA"/>
</dbReference>
<sequence length="119" mass="12877">MMKSILFALVCLFASASAFAPVHSKTGTTQLNIVPLKRPDIEYTYDDGLTDLERKQRATLPAFLTGSAKSNPDMTAVTDEFDDLAFELPGWFSAVGSIIGTFTFFAIAKSGVDPTAYVN</sequence>
<protein>
    <recommendedName>
        <fullName evidence="4">PSI-J</fullName>
    </recommendedName>
</protein>
<dbReference type="AlphaFoldDB" id="A0AAD2FLY4"/>
<proteinExistence type="predicted"/>
<gene>
    <name evidence="2" type="ORF">CYCCA115_LOCUS8499</name>
</gene>
<keyword evidence="3" id="KW-1185">Reference proteome</keyword>
<evidence type="ECO:0000313" key="3">
    <source>
        <dbReference type="Proteomes" id="UP001295423"/>
    </source>
</evidence>
<organism evidence="2 3">
    <name type="scientific">Cylindrotheca closterium</name>
    <dbReference type="NCBI Taxonomy" id="2856"/>
    <lineage>
        <taxon>Eukaryota</taxon>
        <taxon>Sar</taxon>
        <taxon>Stramenopiles</taxon>
        <taxon>Ochrophyta</taxon>
        <taxon>Bacillariophyta</taxon>
        <taxon>Bacillariophyceae</taxon>
        <taxon>Bacillariophycidae</taxon>
        <taxon>Bacillariales</taxon>
        <taxon>Bacillariaceae</taxon>
        <taxon>Cylindrotheca</taxon>
    </lineage>
</organism>
<feature type="signal peptide" evidence="1">
    <location>
        <begin position="1"/>
        <end position="18"/>
    </location>
</feature>
<evidence type="ECO:0000256" key="1">
    <source>
        <dbReference type="SAM" id="SignalP"/>
    </source>
</evidence>